<dbReference type="Pfam" id="PF13558">
    <property type="entry name" value="SbcC_Walker_B"/>
    <property type="match status" value="1"/>
</dbReference>
<keyword evidence="3" id="KW-1185">Reference proteome</keyword>
<evidence type="ECO:0000313" key="2">
    <source>
        <dbReference type="EMBL" id="MFC4346573.1"/>
    </source>
</evidence>
<dbReference type="PANTHER" id="PTHR32182">
    <property type="entry name" value="DNA REPLICATION AND REPAIR PROTEIN RECF"/>
    <property type="match status" value="1"/>
</dbReference>
<dbReference type="SUPFAM" id="SSF52540">
    <property type="entry name" value="P-loop containing nucleoside triphosphate hydrolases"/>
    <property type="match status" value="1"/>
</dbReference>
<organism evidence="2 3">
    <name type="scientific">Kordiimonas lipolytica</name>
    <dbReference type="NCBI Taxonomy" id="1662421"/>
    <lineage>
        <taxon>Bacteria</taxon>
        <taxon>Pseudomonadati</taxon>
        <taxon>Pseudomonadota</taxon>
        <taxon>Alphaproteobacteria</taxon>
        <taxon>Kordiimonadales</taxon>
        <taxon>Kordiimonadaceae</taxon>
        <taxon>Kordiimonas</taxon>
    </lineage>
</organism>
<evidence type="ECO:0000313" key="3">
    <source>
        <dbReference type="Proteomes" id="UP001595776"/>
    </source>
</evidence>
<dbReference type="EMBL" id="JBHSCR010000001">
    <property type="protein sequence ID" value="MFC4346573.1"/>
    <property type="molecule type" value="Genomic_DNA"/>
</dbReference>
<protein>
    <submittedName>
        <fullName evidence="2">SbcC/MukB-like Walker B domain-containing protein</fullName>
    </submittedName>
</protein>
<dbReference type="Pfam" id="PF13555">
    <property type="entry name" value="AAA_29"/>
    <property type="match status" value="1"/>
</dbReference>
<proteinExistence type="predicted"/>
<reference evidence="3" key="1">
    <citation type="journal article" date="2019" name="Int. J. Syst. Evol. Microbiol.">
        <title>The Global Catalogue of Microorganisms (GCM) 10K type strain sequencing project: providing services to taxonomists for standard genome sequencing and annotation.</title>
        <authorList>
            <consortium name="The Broad Institute Genomics Platform"/>
            <consortium name="The Broad Institute Genome Sequencing Center for Infectious Disease"/>
            <person name="Wu L."/>
            <person name="Ma J."/>
        </authorList>
    </citation>
    <scope>NUCLEOTIDE SEQUENCE [LARGE SCALE GENOMIC DNA]</scope>
    <source>
        <strain evidence="3">CGMCC 1.15304</strain>
    </source>
</reference>
<keyword evidence="1" id="KW-0175">Coiled coil</keyword>
<dbReference type="InterPro" id="IPR027417">
    <property type="entry name" value="P-loop_NTPase"/>
</dbReference>
<gene>
    <name evidence="2" type="ORF">ACFO5Q_01775</name>
</gene>
<feature type="coiled-coil region" evidence="1">
    <location>
        <begin position="715"/>
        <end position="782"/>
    </location>
</feature>
<comment type="caution">
    <text evidence="2">The sequence shown here is derived from an EMBL/GenBank/DDBJ whole genome shotgun (WGS) entry which is preliminary data.</text>
</comment>
<evidence type="ECO:0000256" key="1">
    <source>
        <dbReference type="SAM" id="Coils"/>
    </source>
</evidence>
<accession>A0ABV8U7Y5</accession>
<name>A0ABV8U7Y5_9PROT</name>
<dbReference type="RefSeq" id="WP_068150331.1">
    <property type="nucleotide sequence ID" value="NZ_JBHSCR010000001.1"/>
</dbReference>
<dbReference type="PANTHER" id="PTHR32182:SF0">
    <property type="entry name" value="DNA REPLICATION AND REPAIR PROTEIN RECF"/>
    <property type="match status" value="1"/>
</dbReference>
<sequence>MDDKLNLEPKKSSGLPATHIYNARSLADRPKVFELVHIAIVNWYLLDREDLPVRGAIAITGANGAGKSSIQDGILAVISALDESKMDFNALARGGASKALGGRSVKDYALGKLDDYGYRRSDEDGTLTRFSLGFKHTVTQEEVSIGFAISTAPGQDKYDIEALFIVKGRVLKTDDFVDDFDEDEYSPVFFQETTDRLQTEGLQVETYSKHEKRKFLKHYLTALQGQKFRMDAEPERVRKGFLAAASLKEIKNISDFARRYVFDPAYIDVGDFRESYERYTALKNKVVRIQDEIDVLSGLIDVCTSYETKGRQIEACEWFKRRALNIEEYLRFRETRENMIKAEADYREREVLLQHGQNALEQRLAQRNAMEKRLNEAGVNDMVEKLRLQDEQKIRAAGELRGEIQRFDTAIKSIVGLQQNAHYIKNHRPLFEAINAVAKTISPLPASAVEADAVDHSLEGVRSFSALETDIKAQLQKAFAEAEAAKMQLKEFEALRNTEGRSSVRVPEAISTFQESLRRDGFDTKLLFELVDDVDEEWQDVIEAYLGQGRFAIVPRPDQAIGVISAYRRHPNTDPFRAVKVLNSSWSVAKGRSAKPNSIASKITATDPTIRAILDDRYGDIICVEDSEDFELHARVLTRDFTTQSGGMVSRIRPADGALLSSSTSPQMAARLQESFYEAQSQLKKAMHEVTRIETDHATAKRFITAHDRWQERRIRKICEEIDDIANERASIQKQIEVAFASVDADLQTEFQALEQEIGEARKELERDQNLYEKAKETFNTQQGILKYLPELKSYCTRLELNKRPAAADFAMTSFSALFKRNLEQKQARSSQALSVAARIKSLETALAGSTTVCDQEKQRLEPEIEAAGARIVKDYANYVRDFQQDPILDFETRRADIHDHVSRRHAKLKDHVLLDYEAKLAEALVQVDEMLQGRYLTELHGRIQEIDIRRNSINNSLRKSPFHGEHYRFVMKCKADYLPLTKLADRIGGDGAQLSLSMNPDDIKDLEEDDVEALEKLKLLISSPEFEYDEFTDPLAFYDFELEIGRYEQSETGRTVFRKKTTFTHGVGTRSGGEIQAPYYVVLASAMSSLYHGRSINTHDSLGMGLVCLDEVMNKTDSPNMRRFIDFLVSIGLQPIMAAPGKERSTFQSRCDTVIDIVKIENNAMLDILYPKDRLHAEIKASDPNERSLEAFARDDD</sequence>
<dbReference type="Proteomes" id="UP001595776">
    <property type="component" value="Unassembled WGS sequence"/>
</dbReference>